<dbReference type="FunFam" id="3.40.50.1000:FF:000022">
    <property type="entry name" value="Phosphoglycolate phosphatase"/>
    <property type="match status" value="1"/>
</dbReference>
<dbReference type="InterPro" id="IPR036412">
    <property type="entry name" value="HAD-like_sf"/>
</dbReference>
<dbReference type="AlphaFoldDB" id="A0A315ZTV3"/>
<proteinExistence type="predicted"/>
<dbReference type="Pfam" id="PF13419">
    <property type="entry name" value="HAD_2"/>
    <property type="match status" value="1"/>
</dbReference>
<dbReference type="SFLD" id="SFLDG01129">
    <property type="entry name" value="C1.5:_HAD__Beta-PGM__Phosphata"/>
    <property type="match status" value="1"/>
</dbReference>
<dbReference type="NCBIfam" id="TIGR01662">
    <property type="entry name" value="HAD-SF-IIIA"/>
    <property type="match status" value="1"/>
</dbReference>
<evidence type="ECO:0000313" key="2">
    <source>
        <dbReference type="Proteomes" id="UP000254051"/>
    </source>
</evidence>
<name>A0A315ZTV3_9FIRM</name>
<dbReference type="Proteomes" id="UP000254051">
    <property type="component" value="Unassembled WGS sequence"/>
</dbReference>
<accession>A0A315ZTV3</accession>
<dbReference type="SUPFAM" id="SSF56784">
    <property type="entry name" value="HAD-like"/>
    <property type="match status" value="1"/>
</dbReference>
<organism evidence="1 2">
    <name type="scientific">Faecalicatena contorta</name>
    <dbReference type="NCBI Taxonomy" id="39482"/>
    <lineage>
        <taxon>Bacteria</taxon>
        <taxon>Bacillati</taxon>
        <taxon>Bacillota</taxon>
        <taxon>Clostridia</taxon>
        <taxon>Lachnospirales</taxon>
        <taxon>Lachnospiraceae</taxon>
        <taxon>Faecalicatena</taxon>
    </lineage>
</organism>
<dbReference type="GO" id="GO:0006281">
    <property type="term" value="P:DNA repair"/>
    <property type="evidence" value="ECO:0007669"/>
    <property type="project" value="TreeGrafter"/>
</dbReference>
<evidence type="ECO:0000313" key="1">
    <source>
        <dbReference type="EMBL" id="SUQ15065.1"/>
    </source>
</evidence>
<dbReference type="InterPro" id="IPR023198">
    <property type="entry name" value="PGP-like_dom2"/>
</dbReference>
<dbReference type="InterPro" id="IPR006549">
    <property type="entry name" value="HAD-SF_hydro_IIIA"/>
</dbReference>
<dbReference type="InterPro" id="IPR006439">
    <property type="entry name" value="HAD-SF_hydro_IA"/>
</dbReference>
<dbReference type="PANTHER" id="PTHR43434">
    <property type="entry name" value="PHOSPHOGLYCOLATE PHOSPHATASE"/>
    <property type="match status" value="1"/>
</dbReference>
<dbReference type="SFLD" id="SFLDG01135">
    <property type="entry name" value="C1.5.6:_HAD__Beta-PGM__Phospha"/>
    <property type="match status" value="1"/>
</dbReference>
<dbReference type="EMBL" id="UHJJ01000009">
    <property type="protein sequence ID" value="SUQ15065.1"/>
    <property type="molecule type" value="Genomic_DNA"/>
</dbReference>
<dbReference type="RefSeq" id="WP_109712534.1">
    <property type="nucleotide sequence ID" value="NZ_QGDS01000009.1"/>
</dbReference>
<dbReference type="Gene3D" id="3.40.50.1000">
    <property type="entry name" value="HAD superfamily/HAD-like"/>
    <property type="match status" value="1"/>
</dbReference>
<dbReference type="SFLD" id="SFLDS00003">
    <property type="entry name" value="Haloacid_Dehalogenase"/>
    <property type="match status" value="1"/>
</dbReference>
<dbReference type="OrthoDB" id="9807630at2"/>
<dbReference type="GO" id="GO:0005829">
    <property type="term" value="C:cytosol"/>
    <property type="evidence" value="ECO:0007669"/>
    <property type="project" value="TreeGrafter"/>
</dbReference>
<gene>
    <name evidence="1" type="ORF">SAMN05216529_109116</name>
</gene>
<dbReference type="NCBIfam" id="TIGR01549">
    <property type="entry name" value="HAD-SF-IA-v1"/>
    <property type="match status" value="1"/>
</dbReference>
<dbReference type="GO" id="GO:0008967">
    <property type="term" value="F:phosphoglycolate phosphatase activity"/>
    <property type="evidence" value="ECO:0007669"/>
    <property type="project" value="TreeGrafter"/>
</dbReference>
<sequence length="222" mass="24557">MKKYRGVIFDLDGTLLNTIYDLSDSVNAVLQKMGAKEHTYEEYKLKIGKGFRNLIEVSLPEGTSEAKIDEALEWFLSIYDKRYMDKTVPYEGIGDALKTLDEKGILIGVNSNKRTDYTQALISHHFSDINFVGVIGERKGVNKKPDPVSALEITSAMNLKPEEVLYIGDSKTDIITGKNAGMDTAGVLWGFRGEEELAGHGADYILHSPNEICGLFCGGPEE</sequence>
<reference evidence="2" key="1">
    <citation type="submission" date="2017-07" db="EMBL/GenBank/DDBJ databases">
        <authorList>
            <person name="Varghese N."/>
            <person name="Submissions S."/>
        </authorList>
    </citation>
    <scope>NUCLEOTIDE SEQUENCE [LARGE SCALE GENOMIC DNA]</scope>
    <source>
        <strain evidence="2">NLAE-zl-C134</strain>
    </source>
</reference>
<keyword evidence="2" id="KW-1185">Reference proteome</keyword>
<dbReference type="PANTHER" id="PTHR43434:SF1">
    <property type="entry name" value="PHOSPHOGLYCOLATE PHOSPHATASE"/>
    <property type="match status" value="1"/>
</dbReference>
<protein>
    <submittedName>
        <fullName evidence="1">Phosphoglycolate phosphatase</fullName>
    </submittedName>
</protein>
<dbReference type="InterPro" id="IPR041492">
    <property type="entry name" value="HAD_2"/>
</dbReference>
<dbReference type="InterPro" id="IPR023214">
    <property type="entry name" value="HAD_sf"/>
</dbReference>
<dbReference type="Gene3D" id="1.10.150.240">
    <property type="entry name" value="Putative phosphatase, domain 2"/>
    <property type="match status" value="1"/>
</dbReference>
<dbReference type="InterPro" id="IPR050155">
    <property type="entry name" value="HAD-like_hydrolase_sf"/>
</dbReference>